<accession>A0ABX1ZRM1</accession>
<dbReference type="EMBL" id="WHNZ01000042">
    <property type="protein sequence ID" value="NOV02323.1"/>
    <property type="molecule type" value="Genomic_DNA"/>
</dbReference>
<sequence>MNSYQIWDVIFKGLTSLGVVAALITACIGVSKYRYEKNRDVYVKRLNEVYAPLYELLIKQETFRKMYFPDRSIIAEPIITLTHTRLNWERFSPY</sequence>
<comment type="caution">
    <text evidence="2">The sequence shown here is derived from an EMBL/GenBank/DDBJ whole genome shotgun (WGS) entry which is preliminary data.</text>
</comment>
<evidence type="ECO:0000313" key="3">
    <source>
        <dbReference type="Proteomes" id="UP000618579"/>
    </source>
</evidence>
<keyword evidence="3" id="KW-1185">Reference proteome</keyword>
<dbReference type="RefSeq" id="WP_171685146.1">
    <property type="nucleotide sequence ID" value="NZ_WHNZ01000042.1"/>
</dbReference>
<keyword evidence="1" id="KW-0812">Transmembrane</keyword>
<dbReference type="Proteomes" id="UP000618579">
    <property type="component" value="Unassembled WGS sequence"/>
</dbReference>
<keyword evidence="1" id="KW-0472">Membrane</keyword>
<proteinExistence type="predicted"/>
<evidence type="ECO:0000313" key="2">
    <source>
        <dbReference type="EMBL" id="NOV02323.1"/>
    </source>
</evidence>
<protein>
    <submittedName>
        <fullName evidence="2">Uncharacterized protein</fullName>
    </submittedName>
</protein>
<keyword evidence="1" id="KW-1133">Transmembrane helix</keyword>
<evidence type="ECO:0000256" key="1">
    <source>
        <dbReference type="SAM" id="Phobius"/>
    </source>
</evidence>
<feature type="transmembrane region" description="Helical" evidence="1">
    <location>
        <begin position="6"/>
        <end position="30"/>
    </location>
</feature>
<gene>
    <name evidence="2" type="ORF">GC097_20140</name>
</gene>
<organism evidence="2 3">
    <name type="scientific">Paenibacillus planticolens</name>
    <dbReference type="NCBI Taxonomy" id="2654976"/>
    <lineage>
        <taxon>Bacteria</taxon>
        <taxon>Bacillati</taxon>
        <taxon>Bacillota</taxon>
        <taxon>Bacilli</taxon>
        <taxon>Bacillales</taxon>
        <taxon>Paenibacillaceae</taxon>
        <taxon>Paenibacillus</taxon>
    </lineage>
</organism>
<reference evidence="2 3" key="1">
    <citation type="submission" date="2019-10" db="EMBL/GenBank/DDBJ databases">
        <title>Description of Paenibacillus pedi sp. nov.</title>
        <authorList>
            <person name="Carlier A."/>
            <person name="Qi S."/>
        </authorList>
    </citation>
    <scope>NUCLEOTIDE SEQUENCE [LARGE SCALE GENOMIC DNA]</scope>
    <source>
        <strain evidence="2 3">LMG 31457</strain>
    </source>
</reference>
<name>A0ABX1ZRM1_9BACL</name>